<evidence type="ECO:0000256" key="3">
    <source>
        <dbReference type="ARBA" id="ARBA00011738"/>
    </source>
</evidence>
<protein>
    <recommendedName>
        <fullName evidence="5">Kynurenine formamidase</fullName>
        <ecNumber evidence="4">3.5.1.9</ecNumber>
    </recommendedName>
</protein>
<name>A0A316DAJ8_9BACL</name>
<dbReference type="PANTHER" id="PTHR31118">
    <property type="entry name" value="CYCLASE-LIKE PROTEIN 2"/>
    <property type="match status" value="1"/>
</dbReference>
<dbReference type="Proteomes" id="UP000245634">
    <property type="component" value="Unassembled WGS sequence"/>
</dbReference>
<evidence type="ECO:0000256" key="7">
    <source>
        <dbReference type="ARBA" id="ARBA00022801"/>
    </source>
</evidence>
<evidence type="ECO:0000256" key="2">
    <source>
        <dbReference type="ARBA" id="ARBA00002204"/>
    </source>
</evidence>
<dbReference type="EMBL" id="QGGL01000006">
    <property type="protein sequence ID" value="PWK13842.1"/>
    <property type="molecule type" value="Genomic_DNA"/>
</dbReference>
<evidence type="ECO:0000256" key="9">
    <source>
        <dbReference type="ARBA" id="ARBA00023079"/>
    </source>
</evidence>
<evidence type="ECO:0000256" key="4">
    <source>
        <dbReference type="ARBA" id="ARBA00012930"/>
    </source>
</evidence>
<dbReference type="InterPro" id="IPR007325">
    <property type="entry name" value="KFase/CYL"/>
</dbReference>
<dbReference type="RefSeq" id="WP_245884460.1">
    <property type="nucleotide sequence ID" value="NZ_QGGL01000006.1"/>
</dbReference>
<keyword evidence="7" id="KW-0378">Hydrolase</keyword>
<evidence type="ECO:0000256" key="8">
    <source>
        <dbReference type="ARBA" id="ARBA00022833"/>
    </source>
</evidence>
<comment type="caution">
    <text evidence="12">The sequence shown here is derived from an EMBL/GenBank/DDBJ whole genome shotgun (WGS) entry which is preliminary data.</text>
</comment>
<comment type="function">
    <text evidence="2">Catalyzes the hydrolysis of N-formyl-L-kynurenine to L-kynurenine, the second step in the kynurenine pathway of tryptophan degradation.</text>
</comment>
<dbReference type="Gene3D" id="3.50.30.50">
    <property type="entry name" value="Putative cyclase"/>
    <property type="match status" value="1"/>
</dbReference>
<keyword evidence="8" id="KW-0862">Zinc</keyword>
<evidence type="ECO:0000256" key="11">
    <source>
        <dbReference type="ARBA" id="ARBA00060547"/>
    </source>
</evidence>
<dbReference type="AlphaFoldDB" id="A0A316DAJ8"/>
<dbReference type="FunFam" id="3.50.30.50:FF:000001">
    <property type="entry name" value="Kynurenine formamidase"/>
    <property type="match status" value="1"/>
</dbReference>
<dbReference type="SUPFAM" id="SSF102198">
    <property type="entry name" value="Putative cyclase"/>
    <property type="match status" value="1"/>
</dbReference>
<evidence type="ECO:0000313" key="13">
    <source>
        <dbReference type="Proteomes" id="UP000245634"/>
    </source>
</evidence>
<dbReference type="InterPro" id="IPR037175">
    <property type="entry name" value="KFase_sf"/>
</dbReference>
<dbReference type="GO" id="GO:0046872">
    <property type="term" value="F:metal ion binding"/>
    <property type="evidence" value="ECO:0007669"/>
    <property type="project" value="UniProtKB-KW"/>
</dbReference>
<keyword evidence="6" id="KW-0479">Metal-binding</keyword>
<keyword evidence="13" id="KW-1185">Reference proteome</keyword>
<dbReference type="GO" id="GO:0004061">
    <property type="term" value="F:arylformamidase activity"/>
    <property type="evidence" value="ECO:0007669"/>
    <property type="project" value="UniProtKB-EC"/>
</dbReference>
<comment type="cofactor">
    <cofactor evidence="1">
        <name>Zn(2+)</name>
        <dbReference type="ChEBI" id="CHEBI:29105"/>
    </cofactor>
</comment>
<evidence type="ECO:0000256" key="1">
    <source>
        <dbReference type="ARBA" id="ARBA00001947"/>
    </source>
</evidence>
<evidence type="ECO:0000313" key="12">
    <source>
        <dbReference type="EMBL" id="PWK13842.1"/>
    </source>
</evidence>
<evidence type="ECO:0000256" key="5">
    <source>
        <dbReference type="ARBA" id="ARBA00014889"/>
    </source>
</evidence>
<accession>A0A316DAJ8</accession>
<proteinExistence type="predicted"/>
<gene>
    <name evidence="12" type="ORF">C7459_106122</name>
</gene>
<reference evidence="12 13" key="1">
    <citation type="submission" date="2018-05" db="EMBL/GenBank/DDBJ databases">
        <title>Genomic Encyclopedia of Type Strains, Phase IV (KMG-IV): sequencing the most valuable type-strain genomes for metagenomic binning, comparative biology and taxonomic classification.</title>
        <authorList>
            <person name="Goeker M."/>
        </authorList>
    </citation>
    <scope>NUCLEOTIDE SEQUENCE [LARGE SCALE GENOMIC DNA]</scope>
    <source>
        <strain evidence="12 13">DSM 18773</strain>
    </source>
</reference>
<dbReference type="EC" id="3.5.1.9" evidence="4"/>
<dbReference type="Pfam" id="PF04199">
    <property type="entry name" value="Cyclase"/>
    <property type="match status" value="1"/>
</dbReference>
<keyword evidence="9" id="KW-0823">Tryptophan catabolism</keyword>
<sequence>MMNYKVYDVSMPIFNGMPVYKDKPTKQPNISIVQDFDTATARESRLDMDVHCGTHVDSPLHMVPEGGTMETVAFEKMVGPCRVLDLTHVEGGITREHLEAQTVEADDFLILKTQNSYEDAFNLEFNYLSVDGANYCVEKGIRGVGIDALGIERSQPGHPTHKTLFAADIVIMEGLRLSDVPAGPYFLCGAPIKLLETEAAPARVYLLAFTD</sequence>
<organism evidence="12 13">
    <name type="scientific">Tumebacillus permanentifrigoris</name>
    <dbReference type="NCBI Taxonomy" id="378543"/>
    <lineage>
        <taxon>Bacteria</taxon>
        <taxon>Bacillati</taxon>
        <taxon>Bacillota</taxon>
        <taxon>Bacilli</taxon>
        <taxon>Bacillales</taxon>
        <taxon>Alicyclobacillaceae</taxon>
        <taxon>Tumebacillus</taxon>
    </lineage>
</organism>
<evidence type="ECO:0000256" key="6">
    <source>
        <dbReference type="ARBA" id="ARBA00022723"/>
    </source>
</evidence>
<comment type="catalytic activity">
    <reaction evidence="10">
        <text>N-formyl-L-kynurenine + H2O = L-kynurenine + formate + H(+)</text>
        <dbReference type="Rhea" id="RHEA:13009"/>
        <dbReference type="ChEBI" id="CHEBI:15377"/>
        <dbReference type="ChEBI" id="CHEBI:15378"/>
        <dbReference type="ChEBI" id="CHEBI:15740"/>
        <dbReference type="ChEBI" id="CHEBI:57959"/>
        <dbReference type="ChEBI" id="CHEBI:58629"/>
        <dbReference type="EC" id="3.5.1.9"/>
    </reaction>
</comment>
<comment type="subunit">
    <text evidence="3">Homodimer.</text>
</comment>
<evidence type="ECO:0000256" key="10">
    <source>
        <dbReference type="ARBA" id="ARBA00048496"/>
    </source>
</evidence>
<comment type="pathway">
    <text evidence="11">Amino-acid degradation; L-tryptophan degradation via kynurenine pathway; L-kynurenine from L-tryptophan: step 2/2.</text>
</comment>
<dbReference type="GO" id="GO:0019441">
    <property type="term" value="P:L-tryptophan catabolic process to kynurenine"/>
    <property type="evidence" value="ECO:0007669"/>
    <property type="project" value="InterPro"/>
</dbReference>
<dbReference type="PANTHER" id="PTHR31118:SF12">
    <property type="entry name" value="CYCLASE-LIKE PROTEIN 2"/>
    <property type="match status" value="1"/>
</dbReference>